<dbReference type="AlphaFoldDB" id="A0AA40BB45"/>
<keyword evidence="2" id="KW-0472">Membrane</keyword>
<evidence type="ECO:0000313" key="3">
    <source>
        <dbReference type="EMBL" id="KAK0730859.1"/>
    </source>
</evidence>
<keyword evidence="2" id="KW-0812">Transmembrane</keyword>
<feature type="compositionally biased region" description="Basic and acidic residues" evidence="1">
    <location>
        <begin position="462"/>
        <end position="478"/>
    </location>
</feature>
<comment type="caution">
    <text evidence="3">The sequence shown here is derived from an EMBL/GenBank/DDBJ whole genome shotgun (WGS) entry which is preliminary data.</text>
</comment>
<evidence type="ECO:0000256" key="2">
    <source>
        <dbReference type="SAM" id="Phobius"/>
    </source>
</evidence>
<gene>
    <name evidence="3" type="ORF">B0H67DRAFT_639309</name>
</gene>
<feature type="compositionally biased region" description="Basic and acidic residues" evidence="1">
    <location>
        <begin position="253"/>
        <end position="272"/>
    </location>
</feature>
<name>A0AA40BB45_9PEZI</name>
<proteinExistence type="predicted"/>
<dbReference type="Proteomes" id="UP001172102">
    <property type="component" value="Unassembled WGS sequence"/>
</dbReference>
<keyword evidence="4" id="KW-1185">Reference proteome</keyword>
<dbReference type="EMBL" id="JAUKUA010000001">
    <property type="protein sequence ID" value="KAK0730859.1"/>
    <property type="molecule type" value="Genomic_DNA"/>
</dbReference>
<accession>A0AA40BB45</accession>
<organism evidence="3 4">
    <name type="scientific">Lasiosphaeris hirsuta</name>
    <dbReference type="NCBI Taxonomy" id="260670"/>
    <lineage>
        <taxon>Eukaryota</taxon>
        <taxon>Fungi</taxon>
        <taxon>Dikarya</taxon>
        <taxon>Ascomycota</taxon>
        <taxon>Pezizomycotina</taxon>
        <taxon>Sordariomycetes</taxon>
        <taxon>Sordariomycetidae</taxon>
        <taxon>Sordariales</taxon>
        <taxon>Lasiosphaeriaceae</taxon>
        <taxon>Lasiosphaeris</taxon>
    </lineage>
</organism>
<protein>
    <submittedName>
        <fullName evidence="3">Uncharacterized protein</fullName>
    </submittedName>
</protein>
<feature type="transmembrane region" description="Helical" evidence="2">
    <location>
        <begin position="47"/>
        <end position="67"/>
    </location>
</feature>
<feature type="region of interest" description="Disordered" evidence="1">
    <location>
        <begin position="218"/>
        <end position="274"/>
    </location>
</feature>
<feature type="region of interest" description="Disordered" evidence="1">
    <location>
        <begin position="329"/>
        <end position="511"/>
    </location>
</feature>
<feature type="compositionally biased region" description="Basic and acidic residues" evidence="1">
    <location>
        <begin position="218"/>
        <end position="232"/>
    </location>
</feature>
<reference evidence="3" key="1">
    <citation type="submission" date="2023-06" db="EMBL/GenBank/DDBJ databases">
        <title>Genome-scale phylogeny and comparative genomics of the fungal order Sordariales.</title>
        <authorList>
            <consortium name="Lawrence Berkeley National Laboratory"/>
            <person name="Hensen N."/>
            <person name="Bonometti L."/>
            <person name="Westerberg I."/>
            <person name="Brannstrom I.O."/>
            <person name="Guillou S."/>
            <person name="Cros-Aarteil S."/>
            <person name="Calhoun S."/>
            <person name="Haridas S."/>
            <person name="Kuo A."/>
            <person name="Mondo S."/>
            <person name="Pangilinan J."/>
            <person name="Riley R."/>
            <person name="Labutti K."/>
            <person name="Andreopoulos B."/>
            <person name="Lipzen A."/>
            <person name="Chen C."/>
            <person name="Yanf M."/>
            <person name="Daum C."/>
            <person name="Ng V."/>
            <person name="Clum A."/>
            <person name="Steindorff A."/>
            <person name="Ohm R."/>
            <person name="Martin F."/>
            <person name="Silar P."/>
            <person name="Natvig D."/>
            <person name="Lalanne C."/>
            <person name="Gautier V."/>
            <person name="Ament-Velasquez S.L."/>
            <person name="Kruys A."/>
            <person name="Hutchinson M.I."/>
            <person name="Powell A.J."/>
            <person name="Barry K."/>
            <person name="Miller A.N."/>
            <person name="Grigoriev I.V."/>
            <person name="Debuchy R."/>
            <person name="Gladieux P."/>
            <person name="Thoren M.H."/>
            <person name="Johannesson H."/>
        </authorList>
    </citation>
    <scope>NUCLEOTIDE SEQUENCE</scope>
    <source>
        <strain evidence="3">SMH4607-1</strain>
    </source>
</reference>
<sequence length="511" mass="55509">MRIPIPIRTPVPVPVPVFDLSVADNVLGLAASRLRPRDDRKPAGKTSLIVVAVVVGVLAIIAAVIVLRSYRSRHPNPKYIPTPFLKRLWTDWKVPGHRSRGAYQQTGNNEYSTRLNNRTQREGAAETLAAARTAGTGAAAGATTAGGVDRNVSVRSVMTLPVYRPRPGENEQVLGREGERDGIDVVVEMPTAEVEEAMREEEMDALYQIRAARRRQITEREERRRLRREARESNNTSVLQDLRDQARGQAGRNLDEINELRQEHERIRETRQRTVSSVSYAEVGIARADGTRIRANSTESERIGLLSDSASIGQSVAATSLDSSAASLFHRRERSASSLSIDTSRSNERPESPGLATAGSQFSLASAGRSRANSGVGSGVNTPRFSVTTPRAGSSPEIIDVEDGDLGDSSMPPPGYDEVSLSEITPANSGRNSAMSGRGSPYNEPPPDYPGPSQIRNNRLSAHMEDLAIHALPEDNSQRRSSRSSGSIPQLPSLRLNQLPQIVIDPSSAKS</sequence>
<evidence type="ECO:0000256" key="1">
    <source>
        <dbReference type="SAM" id="MobiDB-lite"/>
    </source>
</evidence>
<keyword evidence="2" id="KW-1133">Transmembrane helix</keyword>
<evidence type="ECO:0000313" key="4">
    <source>
        <dbReference type="Proteomes" id="UP001172102"/>
    </source>
</evidence>
<feature type="compositionally biased region" description="Polar residues" evidence="1">
    <location>
        <begin position="371"/>
        <end position="392"/>
    </location>
</feature>
<feature type="compositionally biased region" description="Polar residues" evidence="1">
    <location>
        <begin position="422"/>
        <end position="435"/>
    </location>
</feature>